<reference evidence="2 3" key="1">
    <citation type="journal article" date="2021" name="Elife">
        <title>Chloroplast acquisition without the gene transfer in kleptoplastic sea slugs, Plakobranchus ocellatus.</title>
        <authorList>
            <person name="Maeda T."/>
            <person name="Takahashi S."/>
            <person name="Yoshida T."/>
            <person name="Shimamura S."/>
            <person name="Takaki Y."/>
            <person name="Nagai Y."/>
            <person name="Toyoda A."/>
            <person name="Suzuki Y."/>
            <person name="Arimoto A."/>
            <person name="Ishii H."/>
            <person name="Satoh N."/>
            <person name="Nishiyama T."/>
            <person name="Hasebe M."/>
            <person name="Maruyama T."/>
            <person name="Minagawa J."/>
            <person name="Obokata J."/>
            <person name="Shigenobu S."/>
        </authorList>
    </citation>
    <scope>NUCLEOTIDE SEQUENCE [LARGE SCALE GENOMIC DNA]</scope>
</reference>
<evidence type="ECO:0000259" key="1">
    <source>
        <dbReference type="Pfam" id="PF16977"/>
    </source>
</evidence>
<dbReference type="PANTHER" id="PTHR19324:SF33">
    <property type="entry name" value="MUCIN-5AC"/>
    <property type="match status" value="1"/>
</dbReference>
<dbReference type="Pfam" id="PF16977">
    <property type="entry name" value="ApeC"/>
    <property type="match status" value="1"/>
</dbReference>
<sequence>MIQIFFSSKFCEASGVFSTRLWPSGSYCVKNVDSASCPRGLGETSVRLDVQETKVVHDIFDFLIKVEDHHEFCCTDSGSAATPIVMPKQSPFILYRTRGRCQEVAGTEDDADGPDMDIQDGFPTKIHLSHYEKA</sequence>
<dbReference type="EMBL" id="BLXT01002328">
    <property type="protein sequence ID" value="GFN93242.1"/>
    <property type="molecule type" value="Genomic_DNA"/>
</dbReference>
<evidence type="ECO:0000313" key="2">
    <source>
        <dbReference type="EMBL" id="GFN93242.1"/>
    </source>
</evidence>
<feature type="domain" description="Apextrin C-terminal" evidence="1">
    <location>
        <begin position="18"/>
        <end position="108"/>
    </location>
</feature>
<dbReference type="AlphaFoldDB" id="A0AAV3ZER5"/>
<dbReference type="PANTHER" id="PTHR19324">
    <property type="entry name" value="PERFORIN-LIKE PROTEIN 1"/>
    <property type="match status" value="1"/>
</dbReference>
<dbReference type="Proteomes" id="UP000735302">
    <property type="component" value="Unassembled WGS sequence"/>
</dbReference>
<gene>
    <name evidence="2" type="ORF">PoB_001974800</name>
</gene>
<keyword evidence="3" id="KW-1185">Reference proteome</keyword>
<name>A0AAV3ZER5_9GAST</name>
<organism evidence="2 3">
    <name type="scientific">Plakobranchus ocellatus</name>
    <dbReference type="NCBI Taxonomy" id="259542"/>
    <lineage>
        <taxon>Eukaryota</taxon>
        <taxon>Metazoa</taxon>
        <taxon>Spiralia</taxon>
        <taxon>Lophotrochozoa</taxon>
        <taxon>Mollusca</taxon>
        <taxon>Gastropoda</taxon>
        <taxon>Heterobranchia</taxon>
        <taxon>Euthyneura</taxon>
        <taxon>Panpulmonata</taxon>
        <taxon>Sacoglossa</taxon>
        <taxon>Placobranchoidea</taxon>
        <taxon>Plakobranchidae</taxon>
        <taxon>Plakobranchus</taxon>
    </lineage>
</organism>
<dbReference type="InterPro" id="IPR031569">
    <property type="entry name" value="ApeC"/>
</dbReference>
<protein>
    <submittedName>
        <fullName evidence="2">Apextrin-like protein 1</fullName>
    </submittedName>
</protein>
<proteinExistence type="predicted"/>
<comment type="caution">
    <text evidence="2">The sequence shown here is derived from an EMBL/GenBank/DDBJ whole genome shotgun (WGS) entry which is preliminary data.</text>
</comment>
<accession>A0AAV3ZER5</accession>
<evidence type="ECO:0000313" key="3">
    <source>
        <dbReference type="Proteomes" id="UP000735302"/>
    </source>
</evidence>